<organism evidence="1 2">
    <name type="scientific">Fusarium musae</name>
    <dbReference type="NCBI Taxonomy" id="1042133"/>
    <lineage>
        <taxon>Eukaryota</taxon>
        <taxon>Fungi</taxon>
        <taxon>Dikarya</taxon>
        <taxon>Ascomycota</taxon>
        <taxon>Pezizomycotina</taxon>
        <taxon>Sordariomycetes</taxon>
        <taxon>Hypocreomycetidae</taxon>
        <taxon>Hypocreales</taxon>
        <taxon>Nectriaceae</taxon>
        <taxon>Fusarium</taxon>
    </lineage>
</organism>
<dbReference type="KEGG" id="fmu:J7337_001859"/>
<evidence type="ECO:0000313" key="2">
    <source>
        <dbReference type="Proteomes" id="UP000827133"/>
    </source>
</evidence>
<proteinExistence type="predicted"/>
<reference evidence="1" key="1">
    <citation type="journal article" date="2021" name="Mol. Plant Microbe Interact.">
        <title>Telomere to telomere genome assembly of Fusarium musae F31, causal agent of crown rot disease of banana.</title>
        <authorList>
            <person name="Degradi L."/>
            <person name="Tava V."/>
            <person name="Kunova A."/>
            <person name="Cortesi P."/>
            <person name="Saracchi M."/>
            <person name="Pasquali M."/>
        </authorList>
    </citation>
    <scope>NUCLEOTIDE SEQUENCE</scope>
    <source>
        <strain evidence="1">F31</strain>
    </source>
</reference>
<sequence length="93" mass="10412">MSMSYRAPLFSQVPTYAEDPEHELHPFARYRPASSPLGHDPDAQVHVPIPSDLADAALDPDSMTGWDFFEMALLTCRFPRLALVEVFINAHVS</sequence>
<name>A0A9P8IWT2_9HYPO</name>
<accession>A0A9P8IWT2</accession>
<evidence type="ECO:0000313" key="1">
    <source>
        <dbReference type="EMBL" id="KAG9508295.1"/>
    </source>
</evidence>
<dbReference type="GeneID" id="68309716"/>
<protein>
    <submittedName>
        <fullName evidence="1">Uncharacterized protein</fullName>
    </submittedName>
</protein>
<dbReference type="RefSeq" id="XP_044687294.1">
    <property type="nucleotide sequence ID" value="XM_044819592.1"/>
</dbReference>
<keyword evidence="2" id="KW-1185">Reference proteome</keyword>
<dbReference type="AlphaFoldDB" id="A0A9P8IWT2"/>
<dbReference type="Proteomes" id="UP000827133">
    <property type="component" value="Unassembled WGS sequence"/>
</dbReference>
<comment type="caution">
    <text evidence="1">The sequence shown here is derived from an EMBL/GenBank/DDBJ whole genome shotgun (WGS) entry which is preliminary data.</text>
</comment>
<gene>
    <name evidence="1" type="ORF">J7337_001859</name>
</gene>
<dbReference type="EMBL" id="JAHBCI010000001">
    <property type="protein sequence ID" value="KAG9508295.1"/>
    <property type="molecule type" value="Genomic_DNA"/>
</dbReference>